<keyword evidence="7 11" id="KW-1133">Transmembrane helix</keyword>
<dbReference type="CDD" id="cd06579">
    <property type="entry name" value="TM_PBP1_transp_AraH_like"/>
    <property type="match status" value="1"/>
</dbReference>
<evidence type="ECO:0000256" key="7">
    <source>
        <dbReference type="ARBA" id="ARBA00022989"/>
    </source>
</evidence>
<keyword evidence="6 11" id="KW-0812">Transmembrane</keyword>
<evidence type="ECO:0000256" key="2">
    <source>
        <dbReference type="ARBA" id="ARBA00011262"/>
    </source>
</evidence>
<comment type="subcellular location">
    <subcellularLocation>
        <location evidence="1">Cell membrane</location>
        <topology evidence="1">Multi-pass membrane protein</topology>
    </subcellularLocation>
</comment>
<evidence type="ECO:0000313" key="13">
    <source>
        <dbReference type="Proteomes" id="UP000432015"/>
    </source>
</evidence>
<keyword evidence="13" id="KW-1185">Reference proteome</keyword>
<evidence type="ECO:0000256" key="3">
    <source>
        <dbReference type="ARBA" id="ARBA00022448"/>
    </source>
</evidence>
<evidence type="ECO:0000256" key="5">
    <source>
        <dbReference type="ARBA" id="ARBA00022519"/>
    </source>
</evidence>
<keyword evidence="5" id="KW-0997">Cell inner membrane</keyword>
<feature type="transmembrane region" description="Helical" evidence="11">
    <location>
        <begin position="33"/>
        <end position="50"/>
    </location>
</feature>
<dbReference type="AlphaFoldDB" id="A0A7K1LAY2"/>
<organism evidence="12 13">
    <name type="scientific">Actinomadura litoris</name>
    <dbReference type="NCBI Taxonomy" id="2678616"/>
    <lineage>
        <taxon>Bacteria</taxon>
        <taxon>Bacillati</taxon>
        <taxon>Actinomycetota</taxon>
        <taxon>Actinomycetes</taxon>
        <taxon>Streptosporangiales</taxon>
        <taxon>Thermomonosporaceae</taxon>
        <taxon>Actinomadura</taxon>
    </lineage>
</organism>
<feature type="transmembrane region" description="Helical" evidence="11">
    <location>
        <begin position="264"/>
        <end position="280"/>
    </location>
</feature>
<sequence length="355" mass="36515">MTVLAESPARPGAGGPPGGGRRLVEMVLRARELSILGALAVLVVGTTIANPRFLSGQGVKDIFLNASILVLLAVGQSMVVVTRNIDLSVGSVVGLVAFSAGRFASGGDRNIVLVLLVGVAIGLVCGLVNGLLVSFCRVPALVVTLGTLYVIQGLDYRIAHGDQIGAAELPPSVLELGSDGVLGVPYLPVITVVVMLAVGYYLRSYSSGREFYAIGSSPEAALLAGVPIRRRVLTAYLVSGALAGLAGVLWLARFGTVVADAAHGWELKVVSAVVVGGIAITGGVGTVYGAALGALLLTTIGSVLVVLKVDSFWQDAITGVLLLLAISVDRLLALRVTRALKQRSLESTAHREGRP</sequence>
<dbReference type="InterPro" id="IPR001851">
    <property type="entry name" value="ABC_transp_permease"/>
</dbReference>
<dbReference type="PANTHER" id="PTHR32196:SF29">
    <property type="entry name" value="AUTOINDUCER 2 IMPORT SYSTEM PERMEASE PROTEIN LSRC"/>
    <property type="match status" value="1"/>
</dbReference>
<evidence type="ECO:0000313" key="12">
    <source>
        <dbReference type="EMBL" id="MUN41591.1"/>
    </source>
</evidence>
<evidence type="ECO:0000256" key="10">
    <source>
        <dbReference type="ARBA" id="ARBA00039382"/>
    </source>
</evidence>
<feature type="transmembrane region" description="Helical" evidence="11">
    <location>
        <begin position="111"/>
        <end position="135"/>
    </location>
</feature>
<comment type="function">
    <text evidence="9">Part of the ABC transporter complex LsrABCD involved in autoinducer 2 (AI-2) import. Probably responsible for the translocation of the substrate across the membrane.</text>
</comment>
<protein>
    <recommendedName>
        <fullName evidence="10">Autoinducer 2 import system permease protein LsrC</fullName>
    </recommendedName>
</protein>
<comment type="subunit">
    <text evidence="2">The complex is composed of two ATP-binding proteins (LsrA), two transmembrane proteins (LsrC and LsrD) and a solute-binding protein (LsrB).</text>
</comment>
<feature type="transmembrane region" description="Helical" evidence="11">
    <location>
        <begin position="62"/>
        <end position="81"/>
    </location>
</feature>
<keyword evidence="4" id="KW-1003">Cell membrane</keyword>
<dbReference type="EMBL" id="WOFH01000015">
    <property type="protein sequence ID" value="MUN41591.1"/>
    <property type="molecule type" value="Genomic_DNA"/>
</dbReference>
<accession>A0A7K1LAY2</accession>
<feature type="transmembrane region" description="Helical" evidence="11">
    <location>
        <begin position="313"/>
        <end position="333"/>
    </location>
</feature>
<feature type="transmembrane region" description="Helical" evidence="11">
    <location>
        <begin position="183"/>
        <end position="202"/>
    </location>
</feature>
<comment type="caution">
    <text evidence="12">The sequence shown here is derived from an EMBL/GenBank/DDBJ whole genome shotgun (WGS) entry which is preliminary data.</text>
</comment>
<evidence type="ECO:0000256" key="11">
    <source>
        <dbReference type="SAM" id="Phobius"/>
    </source>
</evidence>
<keyword evidence="8 11" id="KW-0472">Membrane</keyword>
<name>A0A7K1LAY2_9ACTN</name>
<evidence type="ECO:0000256" key="8">
    <source>
        <dbReference type="ARBA" id="ARBA00023136"/>
    </source>
</evidence>
<reference evidence="12 13" key="1">
    <citation type="submission" date="2019-11" db="EMBL/GenBank/DDBJ databases">
        <authorList>
            <person name="Cao P."/>
        </authorList>
    </citation>
    <scope>NUCLEOTIDE SEQUENCE [LARGE SCALE GENOMIC DNA]</scope>
    <source>
        <strain evidence="12 13">NEAU-AAG5</strain>
    </source>
</reference>
<dbReference type="RefSeq" id="WP_156220773.1">
    <property type="nucleotide sequence ID" value="NZ_WOFH01000015.1"/>
</dbReference>
<evidence type="ECO:0000256" key="1">
    <source>
        <dbReference type="ARBA" id="ARBA00004651"/>
    </source>
</evidence>
<feature type="transmembrane region" description="Helical" evidence="11">
    <location>
        <begin position="233"/>
        <end position="252"/>
    </location>
</feature>
<gene>
    <name evidence="12" type="ORF">GNZ18_34130</name>
</gene>
<dbReference type="Proteomes" id="UP000432015">
    <property type="component" value="Unassembled WGS sequence"/>
</dbReference>
<dbReference type="PANTHER" id="PTHR32196">
    <property type="entry name" value="ABC TRANSPORTER PERMEASE PROTEIN YPHD-RELATED-RELATED"/>
    <property type="match status" value="1"/>
</dbReference>
<evidence type="ECO:0000256" key="4">
    <source>
        <dbReference type="ARBA" id="ARBA00022475"/>
    </source>
</evidence>
<evidence type="ECO:0000256" key="6">
    <source>
        <dbReference type="ARBA" id="ARBA00022692"/>
    </source>
</evidence>
<proteinExistence type="predicted"/>
<dbReference type="GO" id="GO:0005886">
    <property type="term" value="C:plasma membrane"/>
    <property type="evidence" value="ECO:0007669"/>
    <property type="project" value="UniProtKB-SubCell"/>
</dbReference>
<keyword evidence="3" id="KW-0813">Transport</keyword>
<dbReference type="GO" id="GO:0022857">
    <property type="term" value="F:transmembrane transporter activity"/>
    <property type="evidence" value="ECO:0007669"/>
    <property type="project" value="InterPro"/>
</dbReference>
<evidence type="ECO:0000256" key="9">
    <source>
        <dbReference type="ARBA" id="ARBA00025439"/>
    </source>
</evidence>
<feature type="transmembrane region" description="Helical" evidence="11">
    <location>
        <begin position="287"/>
        <end position="307"/>
    </location>
</feature>
<dbReference type="Pfam" id="PF02653">
    <property type="entry name" value="BPD_transp_2"/>
    <property type="match status" value="1"/>
</dbReference>